<dbReference type="EMBL" id="LNQR01000103">
    <property type="protein sequence ID" value="KWT79590.1"/>
    <property type="molecule type" value="Genomic_DNA"/>
</dbReference>
<keyword evidence="4" id="KW-1133">Transmembrane helix</keyword>
<dbReference type="Pfam" id="PF00015">
    <property type="entry name" value="MCPsignal"/>
    <property type="match status" value="1"/>
</dbReference>
<sequence>MLSNIKIGARLYILSGFSCILLIVVGLFGLNGTLSTHALLKYGYEHGTLAMGEIGVIYKTFELNRANLLQMLLVPTKEEMDKRIPMIEKGIAAIDEQWRAYTSTKLTDEEKRIVDKLQQDRSAYLNEGLMPVINAVKSGNYDGARAVYDSKFGQLSAAVEKDLDDLIHLQLTDAKNEYDKSEKNVSSTKLLLLSLIVVGVVILLVAAITIIKSITGPLSEGVGAMQKIASGDLTVDIKPGNADEAGQLLNAMAEMASNLNEMIEKIKQSADMVAASSDGLKNSSEQMSLGVNEQSSKSSQIATSATEMSQTVVDIARNASSIATSAIETAKEAKEGESIVNKSINEVKGIAQTVGESAGLISSLGERSKQIGDIVKVIKDIADQTNLLALNAAIEAARAGEQGRGFAVVADEVRKLAERTAKATSEISTMIISIQDETEMAVSSMDGATRMVEAGVENVSSAGESLHKIVASISSLQVMVEQIASATEEMSTVSETITTDIESIANVSQETSSSSEHIARSASELSDLSSGLQQIVGQFKVTGAIGYSGSGKKPLRLS</sequence>
<feature type="transmembrane region" description="Helical" evidence="4">
    <location>
        <begin position="12"/>
        <end position="30"/>
    </location>
</feature>
<dbReference type="Gene3D" id="1.10.287.950">
    <property type="entry name" value="Methyl-accepting chemotaxis protein"/>
    <property type="match status" value="1"/>
</dbReference>
<dbReference type="Pfam" id="PF12729">
    <property type="entry name" value="4HB_MCP_1"/>
    <property type="match status" value="1"/>
</dbReference>
<dbReference type="InterPro" id="IPR047347">
    <property type="entry name" value="YvaQ-like_sensor"/>
</dbReference>
<keyword evidence="4" id="KW-0472">Membrane</keyword>
<dbReference type="SMART" id="SM00304">
    <property type="entry name" value="HAMP"/>
    <property type="match status" value="1"/>
</dbReference>
<gene>
    <name evidence="7" type="ORF">ASN18_2687</name>
</gene>
<evidence type="ECO:0000259" key="6">
    <source>
        <dbReference type="PROSITE" id="PS50885"/>
    </source>
</evidence>
<dbReference type="CDD" id="cd19411">
    <property type="entry name" value="MCP2201-like_sensor"/>
    <property type="match status" value="1"/>
</dbReference>
<organism evidence="7 8">
    <name type="scientific">Candidatus Magnetominusculus xianensis</name>
    <dbReference type="NCBI Taxonomy" id="1748249"/>
    <lineage>
        <taxon>Bacteria</taxon>
        <taxon>Pseudomonadati</taxon>
        <taxon>Nitrospirota</taxon>
        <taxon>Nitrospiria</taxon>
        <taxon>Nitrospirales</taxon>
        <taxon>Nitrospiraceae</taxon>
        <taxon>Candidatus Magnetominusculus</taxon>
    </lineage>
</organism>
<keyword evidence="1 3" id="KW-0807">Transducer</keyword>
<evidence type="ECO:0000256" key="1">
    <source>
        <dbReference type="ARBA" id="ARBA00023224"/>
    </source>
</evidence>
<dbReference type="PROSITE" id="PS50885">
    <property type="entry name" value="HAMP"/>
    <property type="match status" value="1"/>
</dbReference>
<dbReference type="PRINTS" id="PR00260">
    <property type="entry name" value="CHEMTRNSDUCR"/>
</dbReference>
<dbReference type="PROSITE" id="PS50111">
    <property type="entry name" value="CHEMOTAXIS_TRANSDUC_2"/>
    <property type="match status" value="1"/>
</dbReference>
<dbReference type="InterPro" id="IPR004089">
    <property type="entry name" value="MCPsignal_dom"/>
</dbReference>
<dbReference type="InterPro" id="IPR004090">
    <property type="entry name" value="Chemotax_Me-accpt_rcpt"/>
</dbReference>
<dbReference type="Proteomes" id="UP000060487">
    <property type="component" value="Unassembled WGS sequence"/>
</dbReference>
<evidence type="ECO:0000256" key="4">
    <source>
        <dbReference type="SAM" id="Phobius"/>
    </source>
</evidence>
<protein>
    <submittedName>
        <fullName evidence="7">Methyl-accepting chemotaxis protein</fullName>
    </submittedName>
</protein>
<name>A0ABR5SCE3_9BACT</name>
<reference evidence="7 8" key="1">
    <citation type="submission" date="2015-11" db="EMBL/GenBank/DDBJ databases">
        <authorList>
            <person name="Lin W."/>
        </authorList>
    </citation>
    <scope>NUCLEOTIDE SEQUENCE [LARGE SCALE GENOMIC DNA]</scope>
    <source>
        <strain evidence="7 8">HCH-1</strain>
    </source>
</reference>
<evidence type="ECO:0000313" key="8">
    <source>
        <dbReference type="Proteomes" id="UP000060487"/>
    </source>
</evidence>
<evidence type="ECO:0000259" key="5">
    <source>
        <dbReference type="PROSITE" id="PS50111"/>
    </source>
</evidence>
<keyword evidence="4" id="KW-0812">Transmembrane</keyword>
<accession>A0ABR5SCE3</accession>
<feature type="domain" description="HAMP" evidence="6">
    <location>
        <begin position="212"/>
        <end position="264"/>
    </location>
</feature>
<feature type="transmembrane region" description="Helical" evidence="4">
    <location>
        <begin position="190"/>
        <end position="211"/>
    </location>
</feature>
<dbReference type="SMART" id="SM00283">
    <property type="entry name" value="MA"/>
    <property type="match status" value="1"/>
</dbReference>
<dbReference type="InterPro" id="IPR003660">
    <property type="entry name" value="HAMP_dom"/>
</dbReference>
<comment type="caution">
    <text evidence="7">The sequence shown here is derived from an EMBL/GenBank/DDBJ whole genome shotgun (WGS) entry which is preliminary data.</text>
</comment>
<dbReference type="InterPro" id="IPR024478">
    <property type="entry name" value="HlyB_4HB_MCP"/>
</dbReference>
<evidence type="ECO:0000313" key="7">
    <source>
        <dbReference type="EMBL" id="KWT79590.1"/>
    </source>
</evidence>
<dbReference type="CDD" id="cd06225">
    <property type="entry name" value="HAMP"/>
    <property type="match status" value="1"/>
</dbReference>
<proteinExistence type="inferred from homology"/>
<dbReference type="PANTHER" id="PTHR32089">
    <property type="entry name" value="METHYL-ACCEPTING CHEMOTAXIS PROTEIN MCPB"/>
    <property type="match status" value="1"/>
</dbReference>
<dbReference type="CDD" id="cd11386">
    <property type="entry name" value="MCP_signal"/>
    <property type="match status" value="1"/>
</dbReference>
<dbReference type="SUPFAM" id="SSF58104">
    <property type="entry name" value="Methyl-accepting chemotaxis protein (MCP) signaling domain"/>
    <property type="match status" value="1"/>
</dbReference>
<dbReference type="Pfam" id="PF00672">
    <property type="entry name" value="HAMP"/>
    <property type="match status" value="1"/>
</dbReference>
<keyword evidence="8" id="KW-1185">Reference proteome</keyword>
<comment type="similarity">
    <text evidence="2">Belongs to the methyl-accepting chemotaxis (MCP) protein family.</text>
</comment>
<dbReference type="PANTHER" id="PTHR32089:SF112">
    <property type="entry name" value="LYSOZYME-LIKE PROTEIN-RELATED"/>
    <property type="match status" value="1"/>
</dbReference>
<evidence type="ECO:0000256" key="2">
    <source>
        <dbReference type="ARBA" id="ARBA00029447"/>
    </source>
</evidence>
<evidence type="ECO:0000256" key="3">
    <source>
        <dbReference type="PROSITE-ProRule" id="PRU00284"/>
    </source>
</evidence>
<dbReference type="RefSeq" id="WP_085053308.1">
    <property type="nucleotide sequence ID" value="NZ_LNQR01000103.1"/>
</dbReference>
<feature type="domain" description="Methyl-accepting transducer" evidence="5">
    <location>
        <begin position="269"/>
        <end position="505"/>
    </location>
</feature>